<dbReference type="EMBL" id="CM051405">
    <property type="protein sequence ID" value="KAJ4705620.1"/>
    <property type="molecule type" value="Genomic_DNA"/>
</dbReference>
<organism evidence="1 2">
    <name type="scientific">Melia azedarach</name>
    <name type="common">Chinaberry tree</name>
    <dbReference type="NCBI Taxonomy" id="155640"/>
    <lineage>
        <taxon>Eukaryota</taxon>
        <taxon>Viridiplantae</taxon>
        <taxon>Streptophyta</taxon>
        <taxon>Embryophyta</taxon>
        <taxon>Tracheophyta</taxon>
        <taxon>Spermatophyta</taxon>
        <taxon>Magnoliopsida</taxon>
        <taxon>eudicotyledons</taxon>
        <taxon>Gunneridae</taxon>
        <taxon>Pentapetalae</taxon>
        <taxon>rosids</taxon>
        <taxon>malvids</taxon>
        <taxon>Sapindales</taxon>
        <taxon>Meliaceae</taxon>
        <taxon>Melia</taxon>
    </lineage>
</organism>
<proteinExistence type="predicted"/>
<reference evidence="1 2" key="1">
    <citation type="journal article" date="2023" name="Science">
        <title>Complex scaffold remodeling in plant triterpene biosynthesis.</title>
        <authorList>
            <person name="De La Pena R."/>
            <person name="Hodgson H."/>
            <person name="Liu J.C."/>
            <person name="Stephenson M.J."/>
            <person name="Martin A.C."/>
            <person name="Owen C."/>
            <person name="Harkess A."/>
            <person name="Leebens-Mack J."/>
            <person name="Jimenez L.E."/>
            <person name="Osbourn A."/>
            <person name="Sattely E.S."/>
        </authorList>
    </citation>
    <scope>NUCLEOTIDE SEQUENCE [LARGE SCALE GENOMIC DNA]</scope>
    <source>
        <strain evidence="2">cv. JPN11</strain>
        <tissue evidence="1">Leaf</tissue>
    </source>
</reference>
<comment type="caution">
    <text evidence="1">The sequence shown here is derived from an EMBL/GenBank/DDBJ whole genome shotgun (WGS) entry which is preliminary data.</text>
</comment>
<evidence type="ECO:0000313" key="1">
    <source>
        <dbReference type="EMBL" id="KAJ4705620.1"/>
    </source>
</evidence>
<sequence>MGKVTLLILLLNLGTFLSSLACEYCSNPPSPPPPPPSNYPPPPYSPTPKPPPPPTVEPTPPPPVAKPSPPPPPKQQTCPIDALKLGACVDVLGGLLHVGVGRGSVKHACCPLLEGIADLDAAICLCTTIKARLASIVNLAVPVTLELLVNCGKNQPAEFQCPK</sequence>
<name>A0ACC1X2C7_MELAZ</name>
<protein>
    <submittedName>
        <fullName evidence="1">36.4 kDa proline-rich protein-like</fullName>
    </submittedName>
</protein>
<keyword evidence="2" id="KW-1185">Reference proteome</keyword>
<evidence type="ECO:0000313" key="2">
    <source>
        <dbReference type="Proteomes" id="UP001164539"/>
    </source>
</evidence>
<dbReference type="Proteomes" id="UP001164539">
    <property type="component" value="Chromosome 12"/>
</dbReference>
<gene>
    <name evidence="1" type="ORF">OWV82_022371</name>
</gene>
<accession>A0ACC1X2C7</accession>